<organism evidence="1 2">
    <name type="scientific">Paradevosia shaoguanensis</name>
    <dbReference type="NCBI Taxonomy" id="1335043"/>
    <lineage>
        <taxon>Bacteria</taxon>
        <taxon>Pseudomonadati</taxon>
        <taxon>Pseudomonadota</taxon>
        <taxon>Alphaproteobacteria</taxon>
        <taxon>Hyphomicrobiales</taxon>
        <taxon>Devosiaceae</taxon>
        <taxon>Paradevosia</taxon>
    </lineage>
</organism>
<gene>
    <name evidence="1" type="ORF">ML536_18330</name>
</gene>
<dbReference type="AlphaFoldDB" id="A0AA41QQF6"/>
<dbReference type="PANTHER" id="PTHR36922:SF1">
    <property type="entry name" value="DUF1993 DOMAIN-CONTAINING PROTEIN"/>
    <property type="match status" value="1"/>
</dbReference>
<dbReference type="EMBL" id="JALAZD010000003">
    <property type="protein sequence ID" value="MCI0128795.1"/>
    <property type="molecule type" value="Genomic_DNA"/>
</dbReference>
<comment type="caution">
    <text evidence="1">The sequence shown here is derived from an EMBL/GenBank/DDBJ whole genome shotgun (WGS) entry which is preliminary data.</text>
</comment>
<dbReference type="InterPro" id="IPR018531">
    <property type="entry name" value="DUF1993"/>
</dbReference>
<dbReference type="PANTHER" id="PTHR36922">
    <property type="entry name" value="BLL2446 PROTEIN"/>
    <property type="match status" value="1"/>
</dbReference>
<dbReference type="SUPFAM" id="SSF109854">
    <property type="entry name" value="DinB/YfiT-like putative metalloenzymes"/>
    <property type="match status" value="1"/>
</dbReference>
<dbReference type="Proteomes" id="UP001156140">
    <property type="component" value="Unassembled WGS sequence"/>
</dbReference>
<dbReference type="Pfam" id="PF09351">
    <property type="entry name" value="DUF1993"/>
    <property type="match status" value="1"/>
</dbReference>
<sequence length="165" mass="18054">MESPVPGLMRSLAALDGILRKAETYCAQEGLDPKVMLEARLAATMKPMTHQIRLACNEATELVARLAMDETASIEGAYATFADLHSSVEKARAFIASVPESAFAMADERVIPVVFDEEEVDCSAHRYLTEYAIPNFYFAMTTTYAILRNRGVPVNKKDFLGVGGA</sequence>
<evidence type="ECO:0000313" key="2">
    <source>
        <dbReference type="Proteomes" id="UP001156140"/>
    </source>
</evidence>
<dbReference type="RefSeq" id="WP_281736870.1">
    <property type="nucleotide sequence ID" value="NZ_JAKETQ010000003.1"/>
</dbReference>
<dbReference type="Gene3D" id="1.20.120.450">
    <property type="entry name" value="dinb family like domain"/>
    <property type="match status" value="1"/>
</dbReference>
<protein>
    <submittedName>
        <fullName evidence="1">DUF1993 domain-containing protein</fullName>
    </submittedName>
</protein>
<evidence type="ECO:0000313" key="1">
    <source>
        <dbReference type="EMBL" id="MCI0128795.1"/>
    </source>
</evidence>
<name>A0AA41QQF6_9HYPH</name>
<accession>A0AA41QQF6</accession>
<keyword evidence="2" id="KW-1185">Reference proteome</keyword>
<reference evidence="1" key="1">
    <citation type="submission" date="2022-03" db="EMBL/GenBank/DDBJ databases">
        <title>The complete genome sequence of a Methyloterrigena soli.</title>
        <authorList>
            <person name="Zi Z."/>
        </authorList>
    </citation>
    <scope>NUCLEOTIDE SEQUENCE</scope>
    <source>
        <strain evidence="1">M48</strain>
    </source>
</reference>
<dbReference type="InterPro" id="IPR034660">
    <property type="entry name" value="DinB/YfiT-like"/>
</dbReference>
<proteinExistence type="predicted"/>